<organism evidence="3 4">
    <name type="scientific">Desulfovibrio ferrophilus</name>
    <dbReference type="NCBI Taxonomy" id="241368"/>
    <lineage>
        <taxon>Bacteria</taxon>
        <taxon>Pseudomonadati</taxon>
        <taxon>Thermodesulfobacteriota</taxon>
        <taxon>Desulfovibrionia</taxon>
        <taxon>Desulfovibrionales</taxon>
        <taxon>Desulfovibrionaceae</taxon>
        <taxon>Desulfovibrio</taxon>
    </lineage>
</organism>
<dbReference type="Gene3D" id="1.20.120.1490">
    <property type="match status" value="1"/>
</dbReference>
<dbReference type="EMBL" id="AP017378">
    <property type="protein sequence ID" value="BBD08934.1"/>
    <property type="molecule type" value="Genomic_DNA"/>
</dbReference>
<feature type="compositionally biased region" description="Low complexity" evidence="1">
    <location>
        <begin position="160"/>
        <end position="169"/>
    </location>
</feature>
<gene>
    <name evidence="3" type="ORF">DFE_2208</name>
</gene>
<evidence type="ECO:0000313" key="4">
    <source>
        <dbReference type="Proteomes" id="UP000269883"/>
    </source>
</evidence>
<proteinExistence type="predicted"/>
<sequence length="169" mass="17853">MNRKTLSIVIATVAVLSLSAMAFAYGPGMGPGNGRGGCGGYGPAQTLTPEQQEKLDILQKEYFSKTQSLRQEVYAKHMELEALLAAKDADAAKVDEVTKRLVDLKGRMFEQRVEFRKQLKELGIQNYGRGGRGGCGQAKGNCPGYGQRSGPQDGSGPCGGAPNCPGANG</sequence>
<feature type="region of interest" description="Disordered" evidence="1">
    <location>
        <begin position="141"/>
        <end position="169"/>
    </location>
</feature>
<dbReference type="InterPro" id="IPR025961">
    <property type="entry name" value="Metal_resist"/>
</dbReference>
<keyword evidence="4" id="KW-1185">Reference proteome</keyword>
<dbReference type="AlphaFoldDB" id="A0A2Z6B0D4"/>
<evidence type="ECO:0000256" key="2">
    <source>
        <dbReference type="SAM" id="SignalP"/>
    </source>
</evidence>
<evidence type="ECO:0000256" key="1">
    <source>
        <dbReference type="SAM" id="MobiDB-lite"/>
    </source>
</evidence>
<protein>
    <submittedName>
        <fullName evidence="3">Zinc resistance-associated protein</fullName>
    </submittedName>
</protein>
<accession>A0A2Z6B0D4</accession>
<name>A0A2Z6B0D4_9BACT</name>
<dbReference type="Proteomes" id="UP000269883">
    <property type="component" value="Chromosome"/>
</dbReference>
<feature type="signal peptide" evidence="2">
    <location>
        <begin position="1"/>
        <end position="24"/>
    </location>
</feature>
<evidence type="ECO:0000313" key="3">
    <source>
        <dbReference type="EMBL" id="BBD08934.1"/>
    </source>
</evidence>
<dbReference type="KEGG" id="dfl:DFE_2208"/>
<dbReference type="Pfam" id="PF13801">
    <property type="entry name" value="Metal_resist"/>
    <property type="match status" value="1"/>
</dbReference>
<reference evidence="3 4" key="1">
    <citation type="journal article" date="2018" name="Sci. Adv.">
        <title>Multi-heme cytochromes provide a pathway for survival in energy-limited environments.</title>
        <authorList>
            <person name="Deng X."/>
            <person name="Dohmae N."/>
            <person name="Nealson K.H."/>
            <person name="Hashimoto K."/>
            <person name="Okamoto A."/>
        </authorList>
    </citation>
    <scope>NUCLEOTIDE SEQUENCE [LARGE SCALE GENOMIC DNA]</scope>
    <source>
        <strain evidence="3 4">IS5</strain>
    </source>
</reference>
<keyword evidence="2" id="KW-0732">Signal</keyword>
<feature type="chain" id="PRO_5016312046" evidence="2">
    <location>
        <begin position="25"/>
        <end position="169"/>
    </location>
</feature>